<proteinExistence type="predicted"/>
<reference evidence="2" key="1">
    <citation type="submission" date="2016-10" db="EMBL/GenBank/DDBJ databases">
        <authorList>
            <person name="Varghese N."/>
            <person name="Submissions S."/>
        </authorList>
    </citation>
    <scope>NUCLEOTIDE SEQUENCE [LARGE SCALE GENOMIC DNA]</scope>
    <source>
        <strain evidence="2">DSM 43161</strain>
    </source>
</reference>
<evidence type="ECO:0000313" key="2">
    <source>
        <dbReference type="Proteomes" id="UP000183642"/>
    </source>
</evidence>
<dbReference type="AlphaFoldDB" id="A0A1I5C4N4"/>
<dbReference type="EMBL" id="FOWE01000001">
    <property type="protein sequence ID" value="SFN81804.1"/>
    <property type="molecule type" value="Genomic_DNA"/>
</dbReference>
<accession>A0A1I5C4N4</accession>
<name>A0A1I5C4N4_9ACTN</name>
<sequence length="136" mass="14452">MSLPGGALVSPAWLIGGLRNVPGYLATAQGGLTFVSDTPVFDVALSQVSDVSWPWWWFGGGLKLTAAGQRWKITFVRPNGMPPPHPSMLETGVGVFGLLTGTLPPGTLHDIYAMRGLADVRSGRAAGRQWREVLPG</sequence>
<gene>
    <name evidence="1" type="ORF">SAMN05660359_00085</name>
</gene>
<dbReference type="OrthoDB" id="5186309at2"/>
<protein>
    <submittedName>
        <fullName evidence="1">Uncharacterized protein</fullName>
    </submittedName>
</protein>
<dbReference type="RefSeq" id="WP_075011565.1">
    <property type="nucleotide sequence ID" value="NZ_FOWE01000001.1"/>
</dbReference>
<evidence type="ECO:0000313" key="1">
    <source>
        <dbReference type="EMBL" id="SFN81804.1"/>
    </source>
</evidence>
<dbReference type="Proteomes" id="UP000183642">
    <property type="component" value="Unassembled WGS sequence"/>
</dbReference>
<organism evidence="1 2">
    <name type="scientific">Geodermatophilus obscurus</name>
    <dbReference type="NCBI Taxonomy" id="1861"/>
    <lineage>
        <taxon>Bacteria</taxon>
        <taxon>Bacillati</taxon>
        <taxon>Actinomycetota</taxon>
        <taxon>Actinomycetes</taxon>
        <taxon>Geodermatophilales</taxon>
        <taxon>Geodermatophilaceae</taxon>
        <taxon>Geodermatophilus</taxon>
    </lineage>
</organism>
<keyword evidence="2" id="KW-1185">Reference proteome</keyword>